<evidence type="ECO:0000313" key="2">
    <source>
        <dbReference type="Proteomes" id="UP001143856"/>
    </source>
</evidence>
<dbReference type="EMBL" id="JAPDGR010001151">
    <property type="protein sequence ID" value="KAJ2985171.1"/>
    <property type="molecule type" value="Genomic_DNA"/>
</dbReference>
<evidence type="ECO:0000313" key="1">
    <source>
        <dbReference type="EMBL" id="KAJ2985171.1"/>
    </source>
</evidence>
<comment type="caution">
    <text evidence="1">The sequence shown here is derived from an EMBL/GenBank/DDBJ whole genome shotgun (WGS) entry which is preliminary data.</text>
</comment>
<reference evidence="1" key="1">
    <citation type="submission" date="2022-10" db="EMBL/GenBank/DDBJ databases">
        <title>Genome Sequence of Xylaria curta.</title>
        <authorList>
            <person name="Buettner E."/>
        </authorList>
    </citation>
    <scope>NUCLEOTIDE SEQUENCE</scope>
    <source>
        <strain evidence="1">Babe10</strain>
    </source>
</reference>
<keyword evidence="2" id="KW-1185">Reference proteome</keyword>
<protein>
    <submittedName>
        <fullName evidence="1">Uncharacterized protein</fullName>
    </submittedName>
</protein>
<proteinExistence type="predicted"/>
<dbReference type="Proteomes" id="UP001143856">
    <property type="component" value="Unassembled WGS sequence"/>
</dbReference>
<gene>
    <name evidence="1" type="ORF">NUW58_g5679</name>
</gene>
<organism evidence="1 2">
    <name type="scientific">Xylaria curta</name>
    <dbReference type="NCBI Taxonomy" id="42375"/>
    <lineage>
        <taxon>Eukaryota</taxon>
        <taxon>Fungi</taxon>
        <taxon>Dikarya</taxon>
        <taxon>Ascomycota</taxon>
        <taxon>Pezizomycotina</taxon>
        <taxon>Sordariomycetes</taxon>
        <taxon>Xylariomycetidae</taxon>
        <taxon>Xylariales</taxon>
        <taxon>Xylariaceae</taxon>
        <taxon>Xylaria</taxon>
    </lineage>
</organism>
<sequence>MSAFRELSTSDGADLAELKTNMNVDYVISYHIPPDKAEAEAGFIQLIEALTRVGLASEVRHGNDSSVLVFVKVASNQYLASQIYRERLQDWLYGVRASAPEKDVTKAFENEPVTEAERLRLVYLLITKPKNDGGAGITPKSGQWKQVASIFPLHDHSFNSSWIKTWSTKYFLDEVDLDNIRNKFGESVAFYFAFLQSYFAFQFAPAAFGFAAWLILGRYSALYAFANSLWSVVFFEWWKKKEVDLAVQWGVRNVSRIQHPRTRFQWDHEAKDPVTGELVKYYPPMKRFKTQLLQIPFAIACVLVLGALYIFCFGVEIFLTEVYDGPFKSYLTFTPTIILSSILPVLSAVLTKFADILTERENYQTSDAHLAGLVRKIFVINFITSYTPLFLSAFVYMPFGNLMMPYLSIFTATAKRFYPDKSMTTQEFRINPDRLKGQMVYFAVTAQIVNVALEFVVPYLKRVAFKKVESVQAKRAASQDGEIIYDAPEERKFLQRVRDEAKLEVYDVAVDYREMVVQFGYLTLFSSIWPLTPLSFLINNWFELRSDAMKIAMGSQRPIPWRSDSIGPWLNALGFLSWAGSLISSAIVFLFGGESEGPGGDPSNVHVVGLLVTILFAEHLYLGTQFVVRYALGQMDSPGLQKERKERFAMRKQLLEETLGQDAMEAAVPPTPKTGEKITLVALEEEARRLSTSSGSGTPEQMFWLRQQGMDETIAIGRKLISQSKPRNNGKSTIQATFETVEEAVVDELLSSILSLRD</sequence>
<name>A0ACC1P2P2_9PEZI</name>
<accession>A0ACC1P2P2</accession>